<dbReference type="InterPro" id="IPR001087">
    <property type="entry name" value="GDSL"/>
</dbReference>
<evidence type="ECO:0000256" key="1">
    <source>
        <dbReference type="ARBA" id="ARBA00008668"/>
    </source>
</evidence>
<evidence type="ECO:0000256" key="3">
    <source>
        <dbReference type="ARBA" id="ARBA00022963"/>
    </source>
</evidence>
<name>A0ABM3GW86_9MYRT</name>
<dbReference type="PANTHER" id="PTHR45648:SF180">
    <property type="entry name" value="OS04G0561800 PROTEIN"/>
    <property type="match status" value="1"/>
</dbReference>
<accession>A0ABM3GW86</accession>
<dbReference type="Proteomes" id="UP000827889">
    <property type="component" value="Chromosome 11"/>
</dbReference>
<evidence type="ECO:0000256" key="4">
    <source>
        <dbReference type="ARBA" id="ARBA00023098"/>
    </source>
</evidence>
<protein>
    <submittedName>
        <fullName evidence="6">GDSL esterase/lipase At1g29670-like</fullName>
    </submittedName>
</protein>
<keyword evidence="4" id="KW-0443">Lipid metabolism</keyword>
<keyword evidence="2" id="KW-0378">Hydrolase</keyword>
<evidence type="ECO:0000256" key="2">
    <source>
        <dbReference type="ARBA" id="ARBA00022801"/>
    </source>
</evidence>
<keyword evidence="3" id="KW-0442">Lipid degradation</keyword>
<reference evidence="6" key="1">
    <citation type="submission" date="2025-08" db="UniProtKB">
        <authorList>
            <consortium name="RefSeq"/>
        </authorList>
    </citation>
    <scope>IDENTIFICATION</scope>
    <source>
        <tissue evidence="6">Leaf</tissue>
    </source>
</reference>
<dbReference type="Gene3D" id="3.40.50.1110">
    <property type="entry name" value="SGNH hydrolase"/>
    <property type="match status" value="1"/>
</dbReference>
<organism evidence="5 6">
    <name type="scientific">Rhodamnia argentea</name>
    <dbReference type="NCBI Taxonomy" id="178133"/>
    <lineage>
        <taxon>Eukaryota</taxon>
        <taxon>Viridiplantae</taxon>
        <taxon>Streptophyta</taxon>
        <taxon>Embryophyta</taxon>
        <taxon>Tracheophyta</taxon>
        <taxon>Spermatophyta</taxon>
        <taxon>Magnoliopsida</taxon>
        <taxon>eudicotyledons</taxon>
        <taxon>Gunneridae</taxon>
        <taxon>Pentapetalae</taxon>
        <taxon>rosids</taxon>
        <taxon>malvids</taxon>
        <taxon>Myrtales</taxon>
        <taxon>Myrtaceae</taxon>
        <taxon>Myrtoideae</taxon>
        <taxon>Myrteae</taxon>
        <taxon>Australasian group</taxon>
        <taxon>Rhodamnia</taxon>
    </lineage>
</organism>
<evidence type="ECO:0000313" key="5">
    <source>
        <dbReference type="Proteomes" id="UP000827889"/>
    </source>
</evidence>
<comment type="similarity">
    <text evidence="1">Belongs to the 'GDSL' lipolytic enzyme family.</text>
</comment>
<dbReference type="InterPro" id="IPR036514">
    <property type="entry name" value="SGNH_hydro_sf"/>
</dbReference>
<gene>
    <name evidence="6" type="primary">LOC115736457</name>
</gene>
<dbReference type="RefSeq" id="XP_048128624.1">
    <property type="nucleotide sequence ID" value="XM_048272667.1"/>
</dbReference>
<sequence length="96" mass="10760">MGQQVQQFATVQGNITQLLGNKSAEFFTNSLFFINDGSNDIFDHYCYNETTMFEPELMVTLASNYTDHPTAFYNLGARKFGIVSIPSIGCCPFARL</sequence>
<dbReference type="PANTHER" id="PTHR45648">
    <property type="entry name" value="GDSL LIPASE/ACYLHYDROLASE FAMILY PROTEIN (AFU_ORTHOLOGUE AFUA_4G14700)"/>
    <property type="match status" value="1"/>
</dbReference>
<dbReference type="Pfam" id="PF00657">
    <property type="entry name" value="Lipase_GDSL"/>
    <property type="match status" value="1"/>
</dbReference>
<evidence type="ECO:0000313" key="6">
    <source>
        <dbReference type="RefSeq" id="XP_048128624.1"/>
    </source>
</evidence>
<proteinExistence type="inferred from homology"/>
<keyword evidence="5" id="KW-1185">Reference proteome</keyword>
<dbReference type="InterPro" id="IPR051058">
    <property type="entry name" value="GDSL_Est/Lipase"/>
</dbReference>
<dbReference type="GeneID" id="115736457"/>